<evidence type="ECO:0000313" key="3">
    <source>
        <dbReference type="Proteomes" id="UP001153555"/>
    </source>
</evidence>
<feature type="non-terminal residue" evidence="2">
    <location>
        <position position="384"/>
    </location>
</feature>
<gene>
    <name evidence="2" type="ORF">SHERM_16555</name>
</gene>
<evidence type="ECO:0000313" key="2">
    <source>
        <dbReference type="EMBL" id="CAA0816689.1"/>
    </source>
</evidence>
<feature type="region of interest" description="Disordered" evidence="1">
    <location>
        <begin position="269"/>
        <end position="349"/>
    </location>
</feature>
<feature type="compositionally biased region" description="Basic and acidic residues" evidence="1">
    <location>
        <begin position="292"/>
        <end position="317"/>
    </location>
</feature>
<feature type="compositionally biased region" description="Basic and acidic residues" evidence="1">
    <location>
        <begin position="157"/>
        <end position="174"/>
    </location>
</feature>
<keyword evidence="3" id="KW-1185">Reference proteome</keyword>
<organism evidence="2 3">
    <name type="scientific">Striga hermonthica</name>
    <name type="common">Purple witchweed</name>
    <name type="synonym">Buchnera hermonthica</name>
    <dbReference type="NCBI Taxonomy" id="68872"/>
    <lineage>
        <taxon>Eukaryota</taxon>
        <taxon>Viridiplantae</taxon>
        <taxon>Streptophyta</taxon>
        <taxon>Embryophyta</taxon>
        <taxon>Tracheophyta</taxon>
        <taxon>Spermatophyta</taxon>
        <taxon>Magnoliopsida</taxon>
        <taxon>eudicotyledons</taxon>
        <taxon>Gunneridae</taxon>
        <taxon>Pentapetalae</taxon>
        <taxon>asterids</taxon>
        <taxon>lamiids</taxon>
        <taxon>Lamiales</taxon>
        <taxon>Orobanchaceae</taxon>
        <taxon>Buchnereae</taxon>
        <taxon>Striga</taxon>
    </lineage>
</organism>
<dbReference type="PANTHER" id="PTHR33223:SF10">
    <property type="entry name" value="AMINOTRANSFERASE-LIKE PLANT MOBILE DOMAIN-CONTAINING PROTEIN"/>
    <property type="match status" value="1"/>
</dbReference>
<feature type="non-terminal residue" evidence="2">
    <location>
        <position position="1"/>
    </location>
</feature>
<comment type="caution">
    <text evidence="2">The sequence shown here is derived from an EMBL/GenBank/DDBJ whole genome shotgun (WGS) entry which is preliminary data.</text>
</comment>
<feature type="compositionally biased region" description="Basic and acidic residues" evidence="1">
    <location>
        <begin position="123"/>
        <end position="136"/>
    </location>
</feature>
<feature type="region of interest" description="Disordered" evidence="1">
    <location>
        <begin position="123"/>
        <end position="174"/>
    </location>
</feature>
<name>A0A9N7R812_STRHE</name>
<feature type="compositionally biased region" description="Basic residues" evidence="1">
    <location>
        <begin position="338"/>
        <end position="347"/>
    </location>
</feature>
<protein>
    <recommendedName>
        <fullName evidence="4">Retrotransposon gag domain-containing protein</fullName>
    </recommendedName>
</protein>
<dbReference type="OrthoDB" id="1433846at2759"/>
<accession>A0A9N7R812</accession>
<evidence type="ECO:0008006" key="4">
    <source>
        <dbReference type="Google" id="ProtNLM"/>
    </source>
</evidence>
<feature type="compositionally biased region" description="Basic and acidic residues" evidence="1">
    <location>
        <begin position="275"/>
        <end position="285"/>
    </location>
</feature>
<dbReference type="PANTHER" id="PTHR33223">
    <property type="entry name" value="CCHC-TYPE DOMAIN-CONTAINING PROTEIN"/>
    <property type="match status" value="1"/>
</dbReference>
<reference evidence="2" key="1">
    <citation type="submission" date="2019-12" db="EMBL/GenBank/DDBJ databases">
        <authorList>
            <person name="Scholes J."/>
        </authorList>
    </citation>
    <scope>NUCLEOTIDE SEQUENCE</scope>
</reference>
<proteinExistence type="predicted"/>
<dbReference type="EMBL" id="CACSLK010014283">
    <property type="protein sequence ID" value="CAA0816689.1"/>
    <property type="molecule type" value="Genomic_DNA"/>
</dbReference>
<evidence type="ECO:0000256" key="1">
    <source>
        <dbReference type="SAM" id="MobiDB-lite"/>
    </source>
</evidence>
<dbReference type="Proteomes" id="UP001153555">
    <property type="component" value="Unassembled WGS sequence"/>
</dbReference>
<feature type="compositionally biased region" description="Basic residues" evidence="1">
    <location>
        <begin position="140"/>
        <end position="156"/>
    </location>
</feature>
<sequence>DHSFDFISFPLGRSRALRTLLASLSINNSSAVVQEKTYLTLMAMRQGEKESLRKYVARYNQTCLEVHSASDEVKAGGLIRSLRAGPCRTSLAKTPARSYEDVLKRCRKYINLEEMEIEFAKLEGAARPEPKKEKSPQRGRSPRRNSLKRSGKKRASPRRESRDSKREKRDEWQRRPMLFERQRYHTFTPLKKDMTEVLEAMEQKMPSEDVTWPKTRFTSPIRPRLDIYCRFHLDYGHTTENCRHLKDEIERLIRAGYLKEFVYHDRVKGKGRRRCREDSEERSDRDEEGDGGDGRDGRGNKPRRDGDKGRHGGEAPVKRGTIYMISSGPTDGDSNRARKEHARAVKRKREEVGITTRMPVISFKAEDAEGVVLPHNDALVITAE</sequence>
<dbReference type="AlphaFoldDB" id="A0A9N7R812"/>